<evidence type="ECO:0000313" key="11">
    <source>
        <dbReference type="Proteomes" id="UP000756346"/>
    </source>
</evidence>
<dbReference type="InterPro" id="IPR052288">
    <property type="entry name" value="GH45_Enzymes"/>
</dbReference>
<evidence type="ECO:0000256" key="8">
    <source>
        <dbReference type="ARBA" id="ARBA00023326"/>
    </source>
</evidence>
<comment type="caution">
    <text evidence="10">The sequence shown here is derived from an EMBL/GenBank/DDBJ whole genome shotgun (WGS) entry which is preliminary data.</text>
</comment>
<dbReference type="GO" id="GO:0008810">
    <property type="term" value="F:cellulase activity"/>
    <property type="evidence" value="ECO:0007669"/>
    <property type="project" value="UniProtKB-EC"/>
</dbReference>
<evidence type="ECO:0000256" key="2">
    <source>
        <dbReference type="ARBA" id="ARBA00007793"/>
    </source>
</evidence>
<dbReference type="GeneID" id="70180357"/>
<evidence type="ECO:0000259" key="9">
    <source>
        <dbReference type="Pfam" id="PF02015"/>
    </source>
</evidence>
<evidence type="ECO:0000256" key="4">
    <source>
        <dbReference type="ARBA" id="ARBA00022801"/>
    </source>
</evidence>
<organism evidence="10 11">
    <name type="scientific">Microdochium trichocladiopsis</name>
    <dbReference type="NCBI Taxonomy" id="1682393"/>
    <lineage>
        <taxon>Eukaryota</taxon>
        <taxon>Fungi</taxon>
        <taxon>Dikarya</taxon>
        <taxon>Ascomycota</taxon>
        <taxon>Pezizomycotina</taxon>
        <taxon>Sordariomycetes</taxon>
        <taxon>Xylariomycetidae</taxon>
        <taxon>Xylariales</taxon>
        <taxon>Microdochiaceae</taxon>
        <taxon>Microdochium</taxon>
    </lineage>
</organism>
<dbReference type="RefSeq" id="XP_046005727.1">
    <property type="nucleotide sequence ID" value="XM_046150811.1"/>
</dbReference>
<sequence length="148" mass="16452">ANMSPWAVNNNLAYGYAATTIHGHNESSWRCACYNNKTMIIQATNTERDLVLNPFDLLVPGGGVGPFDGCREQYGGPFPGQQYGGVSSRSECDSSSMPAILKDRCYWRFDWFMNADNPTVSFKQVKWPNQLTAISGCIRDDNLMLSNP</sequence>
<dbReference type="Gene3D" id="2.40.40.10">
    <property type="entry name" value="RlpA-like domain"/>
    <property type="match status" value="1"/>
</dbReference>
<dbReference type="AlphaFoldDB" id="A0A9P9BIW4"/>
<evidence type="ECO:0000256" key="3">
    <source>
        <dbReference type="ARBA" id="ARBA00012601"/>
    </source>
</evidence>
<evidence type="ECO:0000256" key="7">
    <source>
        <dbReference type="ARBA" id="ARBA00023295"/>
    </source>
</evidence>
<gene>
    <name evidence="10" type="ORF">B0I36DRAFT_254284</name>
</gene>
<evidence type="ECO:0000256" key="1">
    <source>
        <dbReference type="ARBA" id="ARBA00000966"/>
    </source>
</evidence>
<dbReference type="PANTHER" id="PTHR39730">
    <property type="entry name" value="ENDOGLUCANASE 1"/>
    <property type="match status" value="1"/>
</dbReference>
<keyword evidence="6" id="KW-0119">Carbohydrate metabolism</keyword>
<feature type="domain" description="Glycosyl hydrolases family 45 active site" evidence="9">
    <location>
        <begin position="2"/>
        <end position="137"/>
    </location>
</feature>
<dbReference type="Proteomes" id="UP000756346">
    <property type="component" value="Unassembled WGS sequence"/>
</dbReference>
<keyword evidence="5" id="KW-0136">Cellulose degradation</keyword>
<reference evidence="10" key="1">
    <citation type="journal article" date="2021" name="Nat. Commun.">
        <title>Genetic determinants of endophytism in the Arabidopsis root mycobiome.</title>
        <authorList>
            <person name="Mesny F."/>
            <person name="Miyauchi S."/>
            <person name="Thiergart T."/>
            <person name="Pickel B."/>
            <person name="Atanasova L."/>
            <person name="Karlsson M."/>
            <person name="Huettel B."/>
            <person name="Barry K.W."/>
            <person name="Haridas S."/>
            <person name="Chen C."/>
            <person name="Bauer D."/>
            <person name="Andreopoulos W."/>
            <person name="Pangilinan J."/>
            <person name="LaButti K."/>
            <person name="Riley R."/>
            <person name="Lipzen A."/>
            <person name="Clum A."/>
            <person name="Drula E."/>
            <person name="Henrissat B."/>
            <person name="Kohler A."/>
            <person name="Grigoriev I.V."/>
            <person name="Martin F.M."/>
            <person name="Hacquard S."/>
        </authorList>
    </citation>
    <scope>NUCLEOTIDE SEQUENCE</scope>
    <source>
        <strain evidence="10">MPI-CAGE-CH-0230</strain>
    </source>
</reference>
<keyword evidence="11" id="KW-1185">Reference proteome</keyword>
<evidence type="ECO:0000313" key="10">
    <source>
        <dbReference type="EMBL" id="KAH7016103.1"/>
    </source>
</evidence>
<dbReference type="OrthoDB" id="10035502at2759"/>
<dbReference type="EMBL" id="JAGTJQ010000012">
    <property type="protein sequence ID" value="KAH7016103.1"/>
    <property type="molecule type" value="Genomic_DNA"/>
</dbReference>
<name>A0A9P9BIW4_9PEZI</name>
<keyword evidence="8" id="KW-0624">Polysaccharide degradation</keyword>
<dbReference type="EC" id="3.2.1.4" evidence="3"/>
<feature type="non-terminal residue" evidence="10">
    <location>
        <position position="1"/>
    </location>
</feature>
<evidence type="ECO:0000256" key="6">
    <source>
        <dbReference type="ARBA" id="ARBA00023277"/>
    </source>
</evidence>
<protein>
    <recommendedName>
        <fullName evidence="3">cellulase</fullName>
        <ecNumber evidence="3">3.2.1.4</ecNumber>
    </recommendedName>
</protein>
<keyword evidence="7" id="KW-0326">Glycosidase</keyword>
<proteinExistence type="inferred from homology"/>
<dbReference type="SUPFAM" id="SSF50685">
    <property type="entry name" value="Barwin-like endoglucanases"/>
    <property type="match status" value="1"/>
</dbReference>
<dbReference type="InterPro" id="IPR000334">
    <property type="entry name" value="Glyco_hydro_45"/>
</dbReference>
<dbReference type="GO" id="GO:0030245">
    <property type="term" value="P:cellulose catabolic process"/>
    <property type="evidence" value="ECO:0007669"/>
    <property type="project" value="UniProtKB-KW"/>
</dbReference>
<comment type="similarity">
    <text evidence="2">Belongs to the glycosyl hydrolase 45 (cellulase K) family.</text>
</comment>
<accession>A0A9P9BIW4</accession>
<evidence type="ECO:0000256" key="5">
    <source>
        <dbReference type="ARBA" id="ARBA00023001"/>
    </source>
</evidence>
<dbReference type="Pfam" id="PF02015">
    <property type="entry name" value="Glyco_hydro_45"/>
    <property type="match status" value="1"/>
</dbReference>
<keyword evidence="4" id="KW-0378">Hydrolase</keyword>
<comment type="catalytic activity">
    <reaction evidence="1">
        <text>Endohydrolysis of (1-&gt;4)-beta-D-glucosidic linkages in cellulose, lichenin and cereal beta-D-glucans.</text>
        <dbReference type="EC" id="3.2.1.4"/>
    </reaction>
</comment>
<dbReference type="PANTHER" id="PTHR39730:SF1">
    <property type="entry name" value="ENDOGLUCANASE 1"/>
    <property type="match status" value="1"/>
</dbReference>
<dbReference type="InterPro" id="IPR036908">
    <property type="entry name" value="RlpA-like_sf"/>
</dbReference>